<dbReference type="Proteomes" id="UP000009875">
    <property type="component" value="Unassembled WGS sequence"/>
</dbReference>
<comment type="similarity">
    <text evidence="1">Belongs to the GppA/Ppx family.</text>
</comment>
<evidence type="ECO:0000259" key="3">
    <source>
        <dbReference type="Pfam" id="PF21447"/>
    </source>
</evidence>
<dbReference type="CDD" id="cd24052">
    <property type="entry name" value="ASKHA_NBD_HpPPX-GppA-like"/>
    <property type="match status" value="1"/>
</dbReference>
<organism evidence="4 5">
    <name type="scientific">Alloiococcus otitis ATCC 51267</name>
    <dbReference type="NCBI Taxonomy" id="883081"/>
    <lineage>
        <taxon>Bacteria</taxon>
        <taxon>Bacillati</taxon>
        <taxon>Bacillota</taxon>
        <taxon>Bacilli</taxon>
        <taxon>Lactobacillales</taxon>
        <taxon>Carnobacteriaceae</taxon>
        <taxon>Alloiococcus</taxon>
    </lineage>
</organism>
<dbReference type="Gene3D" id="3.30.420.150">
    <property type="entry name" value="Exopolyphosphatase. Domain 2"/>
    <property type="match status" value="1"/>
</dbReference>
<protein>
    <submittedName>
        <fullName evidence="4">Exopolyphosphatase</fullName>
    </submittedName>
</protein>
<dbReference type="Pfam" id="PF21447">
    <property type="entry name" value="Ppx-GppA_III"/>
    <property type="match status" value="1"/>
</dbReference>
<feature type="domain" description="Ppx/GppA phosphatase C-terminal" evidence="3">
    <location>
        <begin position="321"/>
        <end position="479"/>
    </location>
</feature>
<dbReference type="HOGENOM" id="CLU_025908_4_2_9"/>
<sequence>MVHQNKQANRIGLIDVGSNTIRLVIFEIDAVNSFREILNIKNPARLAQYLDGTMMSDQGVDLLIDILKNYADIAKLYQIKQLIPIATAAIRQSDNAIRILQRVKEKTGVDLELLSEKKEAYYGNYAVRHTLPIQDGISIDIGGGSTELTLFKDKQVRASHSFPFGTVSLKQHFFQDKDHNDAKAIKKASKWVADQFQEFPWLKDCQVPLIGIGGSARNIAEVYQHQEDYPLAGIHGYSMDQAGLDQVFRTFAETSFKDLSDLDGLSSDRRDIIIPATLVFLELFKAMGATAFVVSSYGIREGLIIEYINQLPYHPYSLHFIQQQTVYRMAKQYRMMDLPASQRMNIMSRLLDVLADLDILHPSILDVEFAHFGAALYYLGKVIEDKAESQHTFYLISNTNLKGFTHKDRVKLALIASYKNKSLFHQYTKSTSDWFTQDELDMILCLGSLAKFAEALNDSHVNTVENIALEKGKEGYNLTVRYKGNIIAERYRAEKQRNHLERVIGDKVDIHFIDAQDDQ</sequence>
<evidence type="ECO:0000259" key="2">
    <source>
        <dbReference type="Pfam" id="PF02541"/>
    </source>
</evidence>
<proteinExistence type="inferred from homology"/>
<dbReference type="STRING" id="883081.HMPREF9698_01539"/>
<dbReference type="Gene3D" id="1.10.3210.10">
    <property type="entry name" value="Hypothetical protein af1432"/>
    <property type="match status" value="1"/>
</dbReference>
<dbReference type="Pfam" id="PF02541">
    <property type="entry name" value="Ppx-GppA"/>
    <property type="match status" value="1"/>
</dbReference>
<dbReference type="InterPro" id="IPR003695">
    <property type="entry name" value="Ppx_GppA_N"/>
</dbReference>
<keyword evidence="5" id="KW-1185">Reference proteome</keyword>
<dbReference type="AlphaFoldDB" id="K9EAT6"/>
<comment type="caution">
    <text evidence="4">The sequence shown here is derived from an EMBL/GenBank/DDBJ whole genome shotgun (WGS) entry which is preliminary data.</text>
</comment>
<dbReference type="GO" id="GO:0006357">
    <property type="term" value="P:regulation of transcription by RNA polymerase II"/>
    <property type="evidence" value="ECO:0007669"/>
    <property type="project" value="TreeGrafter"/>
</dbReference>
<dbReference type="PANTHER" id="PTHR30005">
    <property type="entry name" value="EXOPOLYPHOSPHATASE"/>
    <property type="match status" value="1"/>
</dbReference>
<dbReference type="SUPFAM" id="SSF109604">
    <property type="entry name" value="HD-domain/PDEase-like"/>
    <property type="match status" value="1"/>
</dbReference>
<feature type="domain" description="Ppx/GppA phosphatase N-terminal" evidence="2">
    <location>
        <begin position="24"/>
        <end position="307"/>
    </location>
</feature>
<dbReference type="RefSeq" id="WP_003779079.1">
    <property type="nucleotide sequence ID" value="NZ_JH992962.1"/>
</dbReference>
<dbReference type="EMBL" id="AGXA01000031">
    <property type="protein sequence ID" value="EKU92936.1"/>
    <property type="molecule type" value="Genomic_DNA"/>
</dbReference>
<dbReference type="Gene3D" id="3.30.420.40">
    <property type="match status" value="1"/>
</dbReference>
<dbReference type="InterPro" id="IPR050273">
    <property type="entry name" value="GppA/Ppx_hydrolase"/>
</dbReference>
<gene>
    <name evidence="4" type="ORF">HMPREF9698_01539</name>
</gene>
<evidence type="ECO:0000256" key="1">
    <source>
        <dbReference type="ARBA" id="ARBA00007125"/>
    </source>
</evidence>
<accession>K9EAT6</accession>
<dbReference type="PATRIC" id="fig|883081.3.peg.1544"/>
<dbReference type="SUPFAM" id="SSF53067">
    <property type="entry name" value="Actin-like ATPase domain"/>
    <property type="match status" value="2"/>
</dbReference>
<name>K9EAT6_9LACT</name>
<reference evidence="4 5" key="1">
    <citation type="submission" date="2012-09" db="EMBL/GenBank/DDBJ databases">
        <title>The Genome Sequence of Alloiococcus otitis ATCC 51267.</title>
        <authorList>
            <consortium name="The Broad Institute Genome Sequencing Platform"/>
            <person name="Earl A."/>
            <person name="Ward D."/>
            <person name="Feldgarden M."/>
            <person name="Gevers D."/>
            <person name="Huys G."/>
            <person name="Walker B."/>
            <person name="Young S.K."/>
            <person name="Zeng Q."/>
            <person name="Gargeya S."/>
            <person name="Fitzgerald M."/>
            <person name="Haas B."/>
            <person name="Abouelleil A."/>
            <person name="Alvarado L."/>
            <person name="Arachchi H.M."/>
            <person name="Berlin A.M."/>
            <person name="Chapman S.B."/>
            <person name="Goldberg J."/>
            <person name="Griggs A."/>
            <person name="Gujja S."/>
            <person name="Hansen M."/>
            <person name="Howarth C."/>
            <person name="Imamovic A."/>
            <person name="Larimer J."/>
            <person name="McCowen C."/>
            <person name="Montmayeur A."/>
            <person name="Murphy C."/>
            <person name="Neiman D."/>
            <person name="Pearson M."/>
            <person name="Priest M."/>
            <person name="Roberts A."/>
            <person name="Saif S."/>
            <person name="Shea T."/>
            <person name="Sisk P."/>
            <person name="Sykes S."/>
            <person name="Wortman J."/>
            <person name="Nusbaum C."/>
            <person name="Birren B."/>
        </authorList>
    </citation>
    <scope>NUCLEOTIDE SEQUENCE [LARGE SCALE GENOMIC DNA]</scope>
    <source>
        <strain evidence="4 5">ATCC 51267</strain>
    </source>
</reference>
<evidence type="ECO:0000313" key="4">
    <source>
        <dbReference type="EMBL" id="EKU92936.1"/>
    </source>
</evidence>
<dbReference type="eggNOG" id="COG0248">
    <property type="taxonomic scope" value="Bacteria"/>
</dbReference>
<dbReference type="PANTHER" id="PTHR30005:SF0">
    <property type="entry name" value="RETROGRADE REGULATION PROTEIN 2"/>
    <property type="match status" value="1"/>
</dbReference>
<dbReference type="InterPro" id="IPR048950">
    <property type="entry name" value="Ppx_GppA_C"/>
</dbReference>
<evidence type="ECO:0000313" key="5">
    <source>
        <dbReference type="Proteomes" id="UP000009875"/>
    </source>
</evidence>
<dbReference type="InterPro" id="IPR043129">
    <property type="entry name" value="ATPase_NBD"/>
</dbReference>